<comment type="caution">
    <text evidence="3">The sequence shown here is derived from an EMBL/GenBank/DDBJ whole genome shotgun (WGS) entry which is preliminary data.</text>
</comment>
<reference evidence="4" key="1">
    <citation type="submission" date="2016-11" db="EMBL/GenBank/DDBJ databases">
        <authorList>
            <person name="Shukria A."/>
            <person name="Stevens D.C."/>
        </authorList>
    </citation>
    <scope>NUCLEOTIDE SEQUENCE [LARGE SCALE GENOMIC DNA]</scope>
    <source>
        <strain evidence="4">Cbfe23</strain>
    </source>
</reference>
<dbReference type="SUPFAM" id="SSF51735">
    <property type="entry name" value="NAD(P)-binding Rossmann-fold domains"/>
    <property type="match status" value="1"/>
</dbReference>
<comment type="similarity">
    <text evidence="1">Belongs to the NAD(P)-dependent epimerase/dehydratase family.</text>
</comment>
<dbReference type="OrthoDB" id="9802815at2"/>
<dbReference type="Pfam" id="PF01370">
    <property type="entry name" value="Epimerase"/>
    <property type="match status" value="1"/>
</dbReference>
<evidence type="ECO:0000256" key="1">
    <source>
        <dbReference type="ARBA" id="ARBA00007637"/>
    </source>
</evidence>
<dbReference type="InterPro" id="IPR001509">
    <property type="entry name" value="Epimerase_deHydtase"/>
</dbReference>
<dbReference type="EMBL" id="MPIN01000005">
    <property type="protein sequence ID" value="OJH38536.1"/>
    <property type="molecule type" value="Genomic_DNA"/>
</dbReference>
<dbReference type="STRING" id="83449.BON30_19995"/>
<dbReference type="Gene3D" id="3.90.25.10">
    <property type="entry name" value="UDP-galactose 4-epimerase, domain 1"/>
    <property type="match status" value="1"/>
</dbReference>
<dbReference type="AlphaFoldDB" id="A0A1L9B8F3"/>
<evidence type="ECO:0000259" key="2">
    <source>
        <dbReference type="Pfam" id="PF01370"/>
    </source>
</evidence>
<accession>A0A1L9B8F3</accession>
<dbReference type="InterPro" id="IPR036291">
    <property type="entry name" value="NAD(P)-bd_dom_sf"/>
</dbReference>
<gene>
    <name evidence="3" type="ORF">BON30_19995</name>
</gene>
<dbReference type="PANTHER" id="PTHR43000">
    <property type="entry name" value="DTDP-D-GLUCOSE 4,6-DEHYDRATASE-RELATED"/>
    <property type="match status" value="1"/>
</dbReference>
<evidence type="ECO:0000313" key="4">
    <source>
        <dbReference type="Proteomes" id="UP000182229"/>
    </source>
</evidence>
<organism evidence="3 4">
    <name type="scientific">Cystobacter ferrugineus</name>
    <dbReference type="NCBI Taxonomy" id="83449"/>
    <lineage>
        <taxon>Bacteria</taxon>
        <taxon>Pseudomonadati</taxon>
        <taxon>Myxococcota</taxon>
        <taxon>Myxococcia</taxon>
        <taxon>Myxococcales</taxon>
        <taxon>Cystobacterineae</taxon>
        <taxon>Archangiaceae</taxon>
        <taxon>Cystobacter</taxon>
    </lineage>
</organism>
<protein>
    <submittedName>
        <fullName evidence="3">UDP-glucose 4-epimerase</fullName>
    </submittedName>
</protein>
<dbReference type="RefSeq" id="WP_071899987.1">
    <property type="nucleotide sequence ID" value="NZ_MPIN01000005.1"/>
</dbReference>
<sequence length="308" mass="33356">MKVLVTGGAGFIGSHVCDAFVRAGHEVIALDNLSSGKKENLAPRVRLEVADIRSPEAAQLVRSERPQILCHLAAQMDVRRSVEDPRFDADANILGFLNLLEASRVSGVQKVVFSSTGGAIYGEQDVFPAPESHATRPISPYGVSKAAGELYLNYYKAQYGLKYVALRYANVYGPRQNPHGEAGVVSIFSTRLLAGQDCTIYGEGKQTRDFVYVEDVARANLLAAEKDYSGPINIGTGVETDINRLFSLLAQAAGTTKAAGHAPGRPGEQMRSCVDNRLAREVLGWQPTVDLAEGTRRTVAFFREKAGR</sequence>
<evidence type="ECO:0000313" key="3">
    <source>
        <dbReference type="EMBL" id="OJH38536.1"/>
    </source>
</evidence>
<name>A0A1L9B8F3_9BACT</name>
<dbReference type="Proteomes" id="UP000182229">
    <property type="component" value="Unassembled WGS sequence"/>
</dbReference>
<reference evidence="3 4" key="2">
    <citation type="submission" date="2016-12" db="EMBL/GenBank/DDBJ databases">
        <title>Draft Genome Sequence of Cystobacter ferrugineus Strain Cbfe23.</title>
        <authorList>
            <person name="Akbar S."/>
            <person name="Dowd S.E."/>
            <person name="Stevens D.C."/>
        </authorList>
    </citation>
    <scope>NUCLEOTIDE SEQUENCE [LARGE SCALE GENOMIC DNA]</scope>
    <source>
        <strain evidence="3 4">Cbfe23</strain>
    </source>
</reference>
<keyword evidence="4" id="KW-1185">Reference proteome</keyword>
<proteinExistence type="inferred from homology"/>
<dbReference type="Gene3D" id="3.40.50.720">
    <property type="entry name" value="NAD(P)-binding Rossmann-like Domain"/>
    <property type="match status" value="1"/>
</dbReference>
<feature type="domain" description="NAD-dependent epimerase/dehydratase" evidence="2">
    <location>
        <begin position="3"/>
        <end position="235"/>
    </location>
</feature>